<dbReference type="FunFam" id="3.40.50.300:FF:000285">
    <property type="entry name" value="Sporulation initiation inhibitor Soj"/>
    <property type="match status" value="1"/>
</dbReference>
<evidence type="ECO:0000313" key="4">
    <source>
        <dbReference type="EMBL" id="THJ76075.1"/>
    </source>
</evidence>
<reference evidence="4 5" key="1">
    <citation type="submission" date="2019-04" db="EMBL/GenBank/DDBJ databases">
        <title>Draft genome sequences for three unisolated Alnus-infective Frankia Sp+ strains, AgTrS, AiOr and AvVan, the first sequenced Frankia strains able to sporulate in-planta.</title>
        <authorList>
            <person name="Bethencourt L."/>
            <person name="Vautrin F."/>
            <person name="Taib N."/>
            <person name="Dubost A."/>
            <person name="Castro-Garcia L."/>
            <person name="Imbaud O."/>
            <person name="Abrouk D."/>
            <person name="Fournier P."/>
            <person name="Briolay J."/>
            <person name="Nguyen A."/>
            <person name="Normand P."/>
            <person name="Fernandez M.P."/>
            <person name="Brochier-Armanet C."/>
            <person name="Herrera-Belaroussi A."/>
        </authorList>
    </citation>
    <scope>NUCLEOTIDE SEQUENCE [LARGE SCALE GENOMIC DNA]</scope>
    <source>
        <strain evidence="4 5">AvVan</strain>
    </source>
</reference>
<dbReference type="Gene3D" id="3.40.50.300">
    <property type="entry name" value="P-loop containing nucleotide triphosphate hydrolases"/>
    <property type="match status" value="1"/>
</dbReference>
<gene>
    <name evidence="4" type="ORF">E7Y31_01815</name>
</gene>
<dbReference type="AlphaFoldDB" id="A0A4S5EU24"/>
<sequence>MAHDRHRDGTATARRRRMARTIAIANQKGGVGKTSTTVNLGAALAEAGVPVLAIDLDAQRNATDWLRAEENDGLYDLLTAAPDAPTLTDLAVPTEADGLSIVPATRYLAGVERAMAREPVGAETVLRQALAAVPPGRWDVILLDCPPSLGLISISALVAAGEVLVPTEAGIHAVKGLAALLETVDKVRASLNPGLTEVMVLPVRVDRTRIARQLIDTLHSQLGEQVLTTVIRDNVRLREAPGHRRPVTLSAPTSPVAEDYRALAVELRRRAGRPAS</sequence>
<organism evidence="4 5">
    <name type="scientific">Candidatus Frankia alpina</name>
    <dbReference type="NCBI Taxonomy" id="2699483"/>
    <lineage>
        <taxon>Bacteria</taxon>
        <taxon>Bacillati</taxon>
        <taxon>Actinomycetota</taxon>
        <taxon>Actinomycetes</taxon>
        <taxon>Frankiales</taxon>
        <taxon>Frankiaceae</taxon>
        <taxon>Frankia</taxon>
    </lineage>
</organism>
<feature type="domain" description="AAA" evidence="3">
    <location>
        <begin position="20"/>
        <end position="195"/>
    </location>
</feature>
<comment type="caution">
    <text evidence="4">The sequence shown here is derived from an EMBL/GenBank/DDBJ whole genome shotgun (WGS) entry which is preliminary data.</text>
</comment>
<dbReference type="OrthoDB" id="345269at2"/>
<evidence type="ECO:0000313" key="5">
    <source>
        <dbReference type="Proteomes" id="UP000305282"/>
    </source>
</evidence>
<comment type="function">
    <text evidence="2">May play a role in septum formation.</text>
</comment>
<keyword evidence="5" id="KW-1185">Reference proteome</keyword>
<dbReference type="PANTHER" id="PTHR13696">
    <property type="entry name" value="P-LOOP CONTAINING NUCLEOSIDE TRIPHOSPHATE HYDROLASE"/>
    <property type="match status" value="1"/>
</dbReference>
<dbReference type="InterPro" id="IPR027417">
    <property type="entry name" value="P-loop_NTPase"/>
</dbReference>
<proteinExistence type="inferred from homology"/>
<dbReference type="EMBL" id="SSXH01000018">
    <property type="protein sequence ID" value="THJ76075.1"/>
    <property type="molecule type" value="Genomic_DNA"/>
</dbReference>
<dbReference type="InterPro" id="IPR050678">
    <property type="entry name" value="DNA_Partitioning_ATPase"/>
</dbReference>
<comment type="similarity">
    <text evidence="1">Belongs to the ParA family.</text>
</comment>
<dbReference type="PANTHER" id="PTHR13696:SF52">
    <property type="entry name" value="PARA FAMILY PROTEIN CT_582"/>
    <property type="match status" value="1"/>
</dbReference>
<name>A0A4S5EU24_9ACTN</name>
<evidence type="ECO:0000259" key="3">
    <source>
        <dbReference type="Pfam" id="PF13614"/>
    </source>
</evidence>
<accession>A0A4S5EU24</accession>
<evidence type="ECO:0000256" key="2">
    <source>
        <dbReference type="ARBA" id="ARBA00059092"/>
    </source>
</evidence>
<protein>
    <submittedName>
        <fullName evidence="4">ParA family protein</fullName>
    </submittedName>
</protein>
<dbReference type="Proteomes" id="UP000305282">
    <property type="component" value="Unassembled WGS sequence"/>
</dbReference>
<evidence type="ECO:0000256" key="1">
    <source>
        <dbReference type="ARBA" id="ARBA00006976"/>
    </source>
</evidence>
<dbReference type="CDD" id="cd02042">
    <property type="entry name" value="ParAB_family"/>
    <property type="match status" value="1"/>
</dbReference>
<dbReference type="InterPro" id="IPR025669">
    <property type="entry name" value="AAA_dom"/>
</dbReference>
<dbReference type="Pfam" id="PF13614">
    <property type="entry name" value="AAA_31"/>
    <property type="match status" value="1"/>
</dbReference>
<dbReference type="SUPFAM" id="SSF52540">
    <property type="entry name" value="P-loop containing nucleoside triphosphate hydrolases"/>
    <property type="match status" value="1"/>
</dbReference>